<dbReference type="PANTHER" id="PTHR48090">
    <property type="entry name" value="UNDECAPRENYL-PHOSPHATE 4-DEOXY-4-FORMAMIDO-L-ARABINOSE TRANSFERASE-RELATED"/>
    <property type="match status" value="1"/>
</dbReference>
<evidence type="ECO:0000313" key="4">
    <source>
        <dbReference type="Proteomes" id="UP000217076"/>
    </source>
</evidence>
<organism evidence="3 4">
    <name type="scientific">Roseospirillum parvum</name>
    <dbReference type="NCBI Taxonomy" id="83401"/>
    <lineage>
        <taxon>Bacteria</taxon>
        <taxon>Pseudomonadati</taxon>
        <taxon>Pseudomonadota</taxon>
        <taxon>Alphaproteobacteria</taxon>
        <taxon>Rhodospirillales</taxon>
        <taxon>Rhodospirillaceae</taxon>
        <taxon>Roseospirillum</taxon>
    </lineage>
</organism>
<dbReference type="Gene3D" id="3.90.550.10">
    <property type="entry name" value="Spore Coat Polysaccharide Biosynthesis Protein SpsA, Chain A"/>
    <property type="match status" value="1"/>
</dbReference>
<evidence type="ECO:0000256" key="1">
    <source>
        <dbReference type="SAM" id="Phobius"/>
    </source>
</evidence>
<protein>
    <submittedName>
        <fullName evidence="3">Glycosyltransferase, catalytic subunit of cellulose synthase and poly-beta-1,6-N-acetylglucosamine synthase</fullName>
    </submittedName>
</protein>
<dbReference type="PANTHER" id="PTHR48090:SF7">
    <property type="entry name" value="RFBJ PROTEIN"/>
    <property type="match status" value="1"/>
</dbReference>
<evidence type="ECO:0000259" key="2">
    <source>
        <dbReference type="Pfam" id="PF00535"/>
    </source>
</evidence>
<dbReference type="EMBL" id="FNCV01000003">
    <property type="protein sequence ID" value="SDG95849.1"/>
    <property type="molecule type" value="Genomic_DNA"/>
</dbReference>
<dbReference type="InterPro" id="IPR001173">
    <property type="entry name" value="Glyco_trans_2-like"/>
</dbReference>
<dbReference type="CDD" id="cd04179">
    <property type="entry name" value="DPM_DPG-synthase_like"/>
    <property type="match status" value="1"/>
</dbReference>
<dbReference type="InterPro" id="IPR050256">
    <property type="entry name" value="Glycosyltransferase_2"/>
</dbReference>
<dbReference type="Pfam" id="PF00535">
    <property type="entry name" value="Glycos_transf_2"/>
    <property type="match status" value="1"/>
</dbReference>
<dbReference type="RefSeq" id="WP_092617271.1">
    <property type="nucleotide sequence ID" value="NZ_FNCV01000003.1"/>
</dbReference>
<reference evidence="4" key="1">
    <citation type="submission" date="2016-10" db="EMBL/GenBank/DDBJ databases">
        <authorList>
            <person name="Varghese N."/>
            <person name="Submissions S."/>
        </authorList>
    </citation>
    <scope>NUCLEOTIDE SEQUENCE [LARGE SCALE GENOMIC DNA]</scope>
    <source>
        <strain evidence="4">930I</strain>
    </source>
</reference>
<keyword evidence="3" id="KW-0808">Transferase</keyword>
<evidence type="ECO:0000313" key="3">
    <source>
        <dbReference type="EMBL" id="SDG95849.1"/>
    </source>
</evidence>
<proteinExistence type="predicted"/>
<accession>A0A1G7YI06</accession>
<feature type="transmembrane region" description="Helical" evidence="1">
    <location>
        <begin position="277"/>
        <end position="300"/>
    </location>
</feature>
<keyword evidence="1" id="KW-0472">Membrane</keyword>
<sequence length="324" mass="35174">MPSTPTPPSDSSPNPRVAVLVPCHNEAATVGQVVADFKAALPGATVYVYDNRSTDDTAALARAAGAVVRREEMAGKGFVVRRMFADVEADIYVLVDGDATYDATRAPELVARLRDDHLDMVVGARRLVDAKAARRPVHQLGNRLLTGAVGVIFGQRFSDMLSGYRVFSRRFVKSFPAASTGFEIETEINVHALQMHVAAAEIETDYFERPEDSHSKLNTWADGFRILWTIMVLFKEVRPFPFFGLIFAALAVIATGLSVPLLLTYMETGLVPRLPTAVLSTGLMLLGSLSLSCGIILDSVCRGRVEVKRLAWLAQPGPEGPAES</sequence>
<dbReference type="SUPFAM" id="SSF53448">
    <property type="entry name" value="Nucleotide-diphospho-sugar transferases"/>
    <property type="match status" value="1"/>
</dbReference>
<feature type="transmembrane region" description="Helical" evidence="1">
    <location>
        <begin position="240"/>
        <end position="265"/>
    </location>
</feature>
<keyword evidence="1" id="KW-0812">Transmembrane</keyword>
<dbReference type="STRING" id="83401.SAMN05421742_103305"/>
<keyword evidence="4" id="KW-1185">Reference proteome</keyword>
<dbReference type="GO" id="GO:0016740">
    <property type="term" value="F:transferase activity"/>
    <property type="evidence" value="ECO:0007669"/>
    <property type="project" value="UniProtKB-KW"/>
</dbReference>
<keyword evidence="1" id="KW-1133">Transmembrane helix</keyword>
<name>A0A1G7YI06_9PROT</name>
<dbReference type="InterPro" id="IPR029044">
    <property type="entry name" value="Nucleotide-diphossugar_trans"/>
</dbReference>
<gene>
    <name evidence="3" type="ORF">SAMN05421742_103305</name>
</gene>
<dbReference type="OrthoDB" id="3177103at2"/>
<dbReference type="AlphaFoldDB" id="A0A1G7YI06"/>
<feature type="domain" description="Glycosyltransferase 2-like" evidence="2">
    <location>
        <begin position="19"/>
        <end position="172"/>
    </location>
</feature>
<dbReference type="Proteomes" id="UP000217076">
    <property type="component" value="Unassembled WGS sequence"/>
</dbReference>